<dbReference type="Proteomes" id="UP000001017">
    <property type="component" value="Chromosome"/>
</dbReference>
<dbReference type="AlphaFoldDB" id="Q97CH3"/>
<dbReference type="Pfam" id="PF00501">
    <property type="entry name" value="AMP-binding"/>
    <property type="match status" value="1"/>
</dbReference>
<protein>
    <recommendedName>
        <fullName evidence="1">AMP-dependent synthetase/ligase domain-containing protein</fullName>
    </recommendedName>
</protein>
<dbReference type="HOGENOM" id="CLU_538227_0_0_2"/>
<dbReference type="KEGG" id="tvo:TVG0135483"/>
<dbReference type="Gene3D" id="3.40.50.12780">
    <property type="entry name" value="N-terminal domain of ligase-like"/>
    <property type="match status" value="2"/>
</dbReference>
<dbReference type="eggNOG" id="arCOG00856">
    <property type="taxonomic scope" value="Archaea"/>
</dbReference>
<dbReference type="SUPFAM" id="SSF56801">
    <property type="entry name" value="Acetyl-CoA synthetase-like"/>
    <property type="match status" value="1"/>
</dbReference>
<name>Q97CH3_THEVO</name>
<dbReference type="EMBL" id="BA000011">
    <property type="protein sequence ID" value="BAB59270.1"/>
    <property type="molecule type" value="Genomic_DNA"/>
</dbReference>
<dbReference type="PhylomeDB" id="Q97CH3"/>
<evidence type="ECO:0000259" key="1">
    <source>
        <dbReference type="Pfam" id="PF00501"/>
    </source>
</evidence>
<dbReference type="InterPro" id="IPR000873">
    <property type="entry name" value="AMP-dep_synth/lig_dom"/>
</dbReference>
<dbReference type="Gene3D" id="3.30.300.30">
    <property type="match status" value="1"/>
</dbReference>
<proteinExistence type="predicted"/>
<reference evidence="2 3" key="1">
    <citation type="journal article" date="1999" name="Proc. Jpn. Acad.">
        <title>Determination of the complete genomic DNA sequence of Thermoplasma volvanium GSS1.</title>
        <authorList>
            <person name="Kawashima T."/>
            <person name="Yamamoto Y."/>
            <person name="Aramaki H."/>
            <person name="Nunoshiba T."/>
            <person name="Kawamoto T."/>
            <person name="Watanabe K."/>
            <person name="Yamazaki M."/>
            <person name="Kanehori K."/>
            <person name="Amano N."/>
            <person name="Ohya Y."/>
            <person name="Makino K."/>
            <person name="Suzuki M."/>
        </authorList>
    </citation>
    <scope>NUCLEOTIDE SEQUENCE [LARGE SCALE GENOMIC DNA]</scope>
    <source>
        <strain evidence="3">ATCC 51530 / DSM 4299 / JCM 9571 / NBRC 15438 / GSS1</strain>
    </source>
</reference>
<sequence length="502" mass="56317">MGMGEAEVKQENTLYRYLYQIAEKNSSQVAIYYLGKPITYSALISMVDSFAFNLKSLDVDGDVGIMLRNSPQILISILALNRLGLPAFILNQYENPSKYGIKTIIGNASSLCRLDPFPDRAIVVREEDLGPYGSSIDPYFKNDRACFKKFLAKRGILKFSDMIFDKVNREELPENDGVLKRHTFRGDSVYTYPSSFIYEAANSLQQFLEGYRKDVAVYSSLNHISSLIFSLIPLFSGRTLTLMPEFYEVEKTIKAIEKAESSMLVGNTYLYEEMLLKNVEMPKTIRYLFSIGEYIRPEFLKDFFVKYGKDIKIGYDISAATGLVCMQELMKNDFDSVGVALPDCTVSISDRSGKPLPVGENGLVKIKSNRIVDKTDEGGSLSTGDLGHIDESGHLYLAKASETVFGSVVSPEIIEGIIGKVWNKTDLAVGLYKTRSSYRLEAFIASSDRSDAVKFARTCKEILPLEIRPFRYVMVKKIPRSQSGKIIRELLGKESIGSINPK</sequence>
<reference evidence="2 3" key="2">
    <citation type="journal article" date="2000" name="Proc. Natl. Acad. Sci. U.S.A.">
        <title>Archaeal adaptation to higher temperatures revealed by genomic sequence of Thermoplasma volcanium.</title>
        <authorList>
            <person name="Kawashima T."/>
            <person name="Amano N."/>
            <person name="Koike H."/>
            <person name="Makino S."/>
            <person name="Higuchi S."/>
            <person name="Kawashima-Ohya Y."/>
            <person name="Watanabe K."/>
            <person name="Yamazaki M."/>
            <person name="Kanehori K."/>
            <person name="Kawamoto T."/>
            <person name="Nunoshiba T."/>
            <person name="Yamamoto Y."/>
            <person name="Aramaki H."/>
            <person name="Makino K."/>
            <person name="Suzuki M."/>
        </authorList>
    </citation>
    <scope>NUCLEOTIDE SEQUENCE [LARGE SCALE GENOMIC DNA]</scope>
    <source>
        <strain evidence="3">ATCC 51530 / DSM 4299 / JCM 9571 / NBRC 15438 / GSS1</strain>
    </source>
</reference>
<gene>
    <name evidence="2" type="ORF">TVG0135483</name>
</gene>
<dbReference type="PaxDb" id="273116-14324342"/>
<keyword evidence="3" id="KW-1185">Reference proteome</keyword>
<dbReference type="PANTHER" id="PTHR24096">
    <property type="entry name" value="LONG-CHAIN-FATTY-ACID--COA LIGASE"/>
    <property type="match status" value="1"/>
</dbReference>
<accession>Q97CH3</accession>
<dbReference type="InterPro" id="IPR045851">
    <property type="entry name" value="AMP-bd_C_sf"/>
</dbReference>
<dbReference type="STRING" id="273116.gene:9380897"/>
<evidence type="ECO:0000313" key="3">
    <source>
        <dbReference type="Proteomes" id="UP000001017"/>
    </source>
</evidence>
<organism evidence="2 3">
    <name type="scientific">Thermoplasma volcanium (strain ATCC 51530 / DSM 4299 / JCM 9571 / NBRC 15438 / GSS1)</name>
    <dbReference type="NCBI Taxonomy" id="273116"/>
    <lineage>
        <taxon>Archaea</taxon>
        <taxon>Methanobacteriati</taxon>
        <taxon>Thermoplasmatota</taxon>
        <taxon>Thermoplasmata</taxon>
        <taxon>Thermoplasmatales</taxon>
        <taxon>Thermoplasmataceae</taxon>
        <taxon>Thermoplasma</taxon>
    </lineage>
</organism>
<dbReference type="DNASU" id="1441612"/>
<evidence type="ECO:0000313" key="2">
    <source>
        <dbReference type="EMBL" id="BAB59270.1"/>
    </source>
</evidence>
<feature type="domain" description="AMP-dependent synthetase/ligase" evidence="1">
    <location>
        <begin position="210"/>
        <end position="369"/>
    </location>
</feature>
<dbReference type="InterPro" id="IPR042099">
    <property type="entry name" value="ANL_N_sf"/>
</dbReference>